<dbReference type="EMBL" id="POWG01000013">
    <property type="protein sequence ID" value="PNQ98222.1"/>
    <property type="molecule type" value="Genomic_DNA"/>
</dbReference>
<evidence type="ECO:0000259" key="4">
    <source>
        <dbReference type="Pfam" id="PF00534"/>
    </source>
</evidence>
<protein>
    <submittedName>
        <fullName evidence="5">Colanic acid biosynthesis glycosyltransferase WcaL</fullName>
    </submittedName>
</protein>
<dbReference type="Gene3D" id="3.40.50.2000">
    <property type="entry name" value="Glycogen Phosphorylase B"/>
    <property type="match status" value="2"/>
</dbReference>
<evidence type="ECO:0000256" key="2">
    <source>
        <dbReference type="ARBA" id="ARBA00022676"/>
    </source>
</evidence>
<dbReference type="GO" id="GO:0016757">
    <property type="term" value="F:glycosyltransferase activity"/>
    <property type="evidence" value="ECO:0007669"/>
    <property type="project" value="UniProtKB-KW"/>
</dbReference>
<dbReference type="Pfam" id="PF00534">
    <property type="entry name" value="Glycos_transf_1"/>
    <property type="match status" value="1"/>
</dbReference>
<evidence type="ECO:0000313" key="6">
    <source>
        <dbReference type="Proteomes" id="UP000236268"/>
    </source>
</evidence>
<organism evidence="5 6">
    <name type="scientific">Azospirillum argentinense</name>
    <dbReference type="NCBI Taxonomy" id="2970906"/>
    <lineage>
        <taxon>Bacteria</taxon>
        <taxon>Pseudomonadati</taxon>
        <taxon>Pseudomonadota</taxon>
        <taxon>Alphaproteobacteria</taxon>
        <taxon>Rhodospirillales</taxon>
        <taxon>Azospirillaceae</taxon>
        <taxon>Azospirillum</taxon>
    </lineage>
</organism>
<dbReference type="SUPFAM" id="SSF53756">
    <property type="entry name" value="UDP-Glycosyltransferase/glycogen phosphorylase"/>
    <property type="match status" value="1"/>
</dbReference>
<dbReference type="PANTHER" id="PTHR12526:SF640">
    <property type="entry name" value="COLANIC ACID BIOSYNTHESIS GLYCOSYLTRANSFERASE WCAL-RELATED"/>
    <property type="match status" value="1"/>
</dbReference>
<sequence>MTIAVIVKGWPRLSETFIAQEILGLERRGLRQLIVSLRQPTDKAVHELNRRVTAPVTYLPEYLHDAPARLLRALAAARRRPGWAAARAAWLADLRRDPSRNRVRRFGQACVLAAELPADVTWLHTHFLHTPASVARYAALLTGLPWSFSAHAKDIWTSPDWDLRDKLAEARWGVTCTALGLARLRALAPEPERVNLLYHGLDFSRFPDPPEARPARDGSDSADPVRLLSVGRAVEKKGFDLLLDALARLPAGLHWRWTHIGGGDRLPALKAQAAALGLEGQIDWQGAKAQDAVIAQYRRADLFVLPCRTARDGDRDGLPNVLMEAQSQGLACLSTRAAAVAELIEDGVTGTLVDPEDSVALAGALESLLRDPARRAALGAAGAARVRRDFGSDSGIDRLHDRFATKNSDASLLPLGGCCALHGG</sequence>
<accession>A0A2K1G095</accession>
<reference evidence="5 6" key="1">
    <citation type="submission" date="2018-01" db="EMBL/GenBank/DDBJ databases">
        <title>Whole genome sequence of Azospirillum brasilense REC3 isolated from strawberry roots.</title>
        <authorList>
            <person name="Fontana C.A."/>
            <person name="Salazar S.M."/>
            <person name="Bassi D."/>
            <person name="Puglisi E."/>
            <person name="Lovaisa N.C."/>
            <person name="Toffoli L.M."/>
            <person name="Pedraza R."/>
            <person name="Cocconcelli P.S."/>
        </authorList>
    </citation>
    <scope>NUCLEOTIDE SEQUENCE [LARGE SCALE GENOMIC DNA]</scope>
    <source>
        <strain evidence="5 6">REC3</strain>
    </source>
</reference>
<keyword evidence="2" id="KW-0328">Glycosyltransferase</keyword>
<proteinExistence type="inferred from homology"/>
<evidence type="ECO:0000256" key="1">
    <source>
        <dbReference type="ARBA" id="ARBA00009481"/>
    </source>
</evidence>
<comment type="caution">
    <text evidence="5">The sequence shown here is derived from an EMBL/GenBank/DDBJ whole genome shotgun (WGS) entry which is preliminary data.</text>
</comment>
<name>A0A2K1G095_9PROT</name>
<evidence type="ECO:0000256" key="3">
    <source>
        <dbReference type="ARBA" id="ARBA00022679"/>
    </source>
</evidence>
<comment type="similarity">
    <text evidence="1">Belongs to the glycosyltransferase group 1 family. Glycosyltransferase 4 subfamily.</text>
</comment>
<feature type="domain" description="Glycosyl transferase family 1" evidence="4">
    <location>
        <begin position="223"/>
        <end position="383"/>
    </location>
</feature>
<dbReference type="Proteomes" id="UP000236268">
    <property type="component" value="Unassembled WGS sequence"/>
</dbReference>
<dbReference type="RefSeq" id="WP_103040051.1">
    <property type="nucleotide sequence ID" value="NZ_POWG01000013.1"/>
</dbReference>
<dbReference type="PANTHER" id="PTHR12526">
    <property type="entry name" value="GLYCOSYLTRANSFERASE"/>
    <property type="match status" value="1"/>
</dbReference>
<evidence type="ECO:0000313" key="5">
    <source>
        <dbReference type="EMBL" id="PNQ98222.1"/>
    </source>
</evidence>
<dbReference type="AlphaFoldDB" id="A0A2K1G095"/>
<dbReference type="InterPro" id="IPR001296">
    <property type="entry name" value="Glyco_trans_1"/>
</dbReference>
<gene>
    <name evidence="5" type="ORF">C1S70_13765</name>
</gene>
<keyword evidence="3 5" id="KW-0808">Transferase</keyword>